<organism evidence="1 2">
    <name type="scientific">Sclerotinia sclerotiorum (strain ATCC 18683 / 1980 / Ss-1)</name>
    <name type="common">White mold</name>
    <name type="synonym">Whetzelinia sclerotiorum</name>
    <dbReference type="NCBI Taxonomy" id="665079"/>
    <lineage>
        <taxon>Eukaryota</taxon>
        <taxon>Fungi</taxon>
        <taxon>Dikarya</taxon>
        <taxon>Ascomycota</taxon>
        <taxon>Pezizomycotina</taxon>
        <taxon>Leotiomycetes</taxon>
        <taxon>Helotiales</taxon>
        <taxon>Sclerotiniaceae</taxon>
        <taxon>Sclerotinia</taxon>
    </lineage>
</organism>
<proteinExistence type="predicted"/>
<gene>
    <name evidence="1" type="ORF">sscle_12g086750</name>
</gene>
<dbReference type="InterPro" id="IPR051236">
    <property type="entry name" value="HAT_RTT109-like"/>
</dbReference>
<dbReference type="OrthoDB" id="4153866at2759"/>
<dbReference type="EMBL" id="CP017825">
    <property type="protein sequence ID" value="APA13905.1"/>
    <property type="molecule type" value="Genomic_DNA"/>
</dbReference>
<evidence type="ECO:0008006" key="3">
    <source>
        <dbReference type="Google" id="ProtNLM"/>
    </source>
</evidence>
<sequence>MASVPEHEQDSQPGIRKIISTGAFPSPDSYWHPNFTTSIIPINCWSHNDEHQPISLYTALAAGCIAIEADCFTPSYYSSSYFPASLFSYFSSPEVPIPENDLLVGHETSELHLTRTLSALYLNPLLEILIQQNKAAGNPTQRVGVWNENPYLPLHLTIDYKTVSSGHDGIPILHSLLEPLRTAGFLTYYDTLNEKLVPGPLTIVGTGDADFELICAYERVYIFKDARFFNFLPSQNPYNSLYVSANISTSIGRFSKSKGPTKEQVKSIRKECREVRERGLIPRYWGTPDDEEWWRVLVESGIEVLNCDDLERGGRWLRGCVVNGVGVGALWKEYVKEGEEEGWEGGCTVL</sequence>
<dbReference type="Proteomes" id="UP000177798">
    <property type="component" value="Chromosome 12"/>
</dbReference>
<dbReference type="PANTHER" id="PTHR31571">
    <property type="entry name" value="ALTERED INHERITANCE OF MITOCHONDRIA PROTEIN 6"/>
    <property type="match status" value="1"/>
</dbReference>
<dbReference type="OMA" id="HANYLTT"/>
<dbReference type="VEuPathDB" id="FungiDB:sscle_12g086750"/>
<evidence type="ECO:0000313" key="1">
    <source>
        <dbReference type="EMBL" id="APA13905.1"/>
    </source>
</evidence>
<dbReference type="InterPro" id="IPR039559">
    <property type="entry name" value="AIM6_PI-PLC-like_dom"/>
</dbReference>
<evidence type="ECO:0000313" key="2">
    <source>
        <dbReference type="Proteomes" id="UP000177798"/>
    </source>
</evidence>
<accession>A0A1D9QG53</accession>
<dbReference type="KEGG" id="ssl:SS1G_11320"/>
<reference evidence="2" key="1">
    <citation type="journal article" date="2017" name="Genome Biol. Evol.">
        <title>The complete genome sequence of the phytopathogenic fungus Sclerotinia sclerotiorum reveals insights into the genome architecture of broad host range pathogens.</title>
        <authorList>
            <person name="Derbyshire M."/>
            <person name="Denton-Giles M."/>
            <person name="Hegedus D."/>
            <person name="Seifbarghy S."/>
            <person name="Rollins J."/>
            <person name="van Kan J."/>
            <person name="Seidl M.F."/>
            <person name="Faino L."/>
            <person name="Mbengue M."/>
            <person name="Navaud O."/>
            <person name="Raffaele S."/>
            <person name="Hammond-Kosack K."/>
            <person name="Heard S."/>
            <person name="Oliver R."/>
        </authorList>
    </citation>
    <scope>NUCLEOTIDE SEQUENCE [LARGE SCALE GENOMIC DNA]</scope>
    <source>
        <strain evidence="2">ATCC 18683 / 1980 / Ss-1</strain>
    </source>
</reference>
<dbReference type="RefSeq" id="XP_001588077.1">
    <property type="nucleotide sequence ID" value="XM_001588027.1"/>
</dbReference>
<protein>
    <recommendedName>
        <fullName evidence="3">Altered inheritance of mitochondria protein 6</fullName>
    </recommendedName>
</protein>
<dbReference type="AlphaFoldDB" id="A0A1D9QG53"/>
<name>A0A1D9QG53_SCLS1</name>
<dbReference type="CDD" id="cd08577">
    <property type="entry name" value="PI-PLCc_GDPD_SF_unchar3"/>
    <property type="match status" value="1"/>
</dbReference>
<dbReference type="PANTHER" id="PTHR31571:SF1">
    <property type="entry name" value="ALTERED INHERITANCE OF MITOCHONDRIA PROTEIN 6"/>
    <property type="match status" value="1"/>
</dbReference>